<dbReference type="Proteomes" id="UP000030746">
    <property type="component" value="Unassembled WGS sequence"/>
</dbReference>
<dbReference type="AlphaFoldDB" id="V3Z0Q1"/>
<dbReference type="NCBIfam" id="TIGR00231">
    <property type="entry name" value="small_GTP"/>
    <property type="match status" value="1"/>
</dbReference>
<dbReference type="SMART" id="SM00174">
    <property type="entry name" value="RHO"/>
    <property type="match status" value="1"/>
</dbReference>
<keyword evidence="6" id="KW-0472">Membrane</keyword>
<comment type="subcellular location">
    <subcellularLocation>
        <location evidence="1">Cell membrane</location>
        <topology evidence="1">Lipid-anchor</topology>
    </subcellularLocation>
</comment>
<gene>
    <name evidence="10" type="ORF">LOTGIDRAFT_177571</name>
</gene>
<name>V3Z0Q1_LOTGI</name>
<evidence type="ECO:0000256" key="4">
    <source>
        <dbReference type="ARBA" id="ARBA00022741"/>
    </source>
</evidence>
<keyword evidence="5" id="KW-0342">GTP-binding</keyword>
<evidence type="ECO:0000256" key="1">
    <source>
        <dbReference type="ARBA" id="ARBA00004193"/>
    </source>
</evidence>
<dbReference type="CTD" id="20244220"/>
<dbReference type="SMART" id="SM00173">
    <property type="entry name" value="RAS"/>
    <property type="match status" value="1"/>
</dbReference>
<dbReference type="GO" id="GO:0005886">
    <property type="term" value="C:plasma membrane"/>
    <property type="evidence" value="ECO:0007669"/>
    <property type="project" value="UniProtKB-SubCell"/>
</dbReference>
<sequence length="193" mass="21857">MGAAAVGKSSIISQFLYEQFIGEYKETIEELHRSEYKLTDTQLELDILDTSGVHSFPAMRTLAISTSNAFILVYSVDDPSSFDEVIALREQILAERNDENVPIVIVANKTDMESDERVIKREIAETLVSVEWGHGYVEASAKENVNIEGIFKEILRQSKVKYSLSPVLERRRISIPVLTQKKKDLSPKRHSID</sequence>
<dbReference type="Pfam" id="PF00071">
    <property type="entry name" value="Ras"/>
    <property type="match status" value="1"/>
</dbReference>
<evidence type="ECO:0008006" key="12">
    <source>
        <dbReference type="Google" id="ProtNLM"/>
    </source>
</evidence>
<dbReference type="OMA" id="DFRPPMN"/>
<dbReference type="InterPro" id="IPR005225">
    <property type="entry name" value="Small_GTP-bd"/>
</dbReference>
<dbReference type="GO" id="GO:0005525">
    <property type="term" value="F:GTP binding"/>
    <property type="evidence" value="ECO:0007669"/>
    <property type="project" value="UniProtKB-KW"/>
</dbReference>
<dbReference type="STRING" id="225164.V3Z0Q1"/>
<dbReference type="InterPro" id="IPR001806">
    <property type="entry name" value="Small_GTPase"/>
</dbReference>
<keyword evidence="3" id="KW-0488">Methylation</keyword>
<dbReference type="GeneID" id="20244220"/>
<dbReference type="EMBL" id="KB203566">
    <property type="protein sequence ID" value="ESO84068.1"/>
    <property type="molecule type" value="Genomic_DNA"/>
</dbReference>
<proteinExistence type="inferred from homology"/>
<protein>
    <recommendedName>
        <fullName evidence="12">Small monomeric GTPase</fullName>
    </recommendedName>
</protein>
<dbReference type="OrthoDB" id="265044at2759"/>
<dbReference type="PROSITE" id="PS51419">
    <property type="entry name" value="RAB"/>
    <property type="match status" value="1"/>
</dbReference>
<dbReference type="SUPFAM" id="SSF52540">
    <property type="entry name" value="P-loop containing nucleoside triphosphate hydrolases"/>
    <property type="match status" value="1"/>
</dbReference>
<keyword evidence="2" id="KW-1003">Cell membrane</keyword>
<dbReference type="FunFam" id="3.40.50.300:FF:000475">
    <property type="entry name" value="GTP-binding protein Rhes"/>
    <property type="match status" value="1"/>
</dbReference>
<dbReference type="SMART" id="SM00175">
    <property type="entry name" value="RAB"/>
    <property type="match status" value="1"/>
</dbReference>
<dbReference type="PROSITE" id="PS51421">
    <property type="entry name" value="RAS"/>
    <property type="match status" value="1"/>
</dbReference>
<dbReference type="PANTHER" id="PTHR46149:SF7">
    <property type="entry name" value="GTP-BINDING PROTEIN DI-RAS2"/>
    <property type="match status" value="1"/>
</dbReference>
<comment type="similarity">
    <text evidence="9">Belongs to the small GTPase superfamily. RasD family.</text>
</comment>
<dbReference type="Gene3D" id="3.40.50.300">
    <property type="entry name" value="P-loop containing nucleotide triphosphate hydrolases"/>
    <property type="match status" value="1"/>
</dbReference>
<accession>V3Z0Q1</accession>
<organism evidence="10 11">
    <name type="scientific">Lottia gigantea</name>
    <name type="common">Giant owl limpet</name>
    <dbReference type="NCBI Taxonomy" id="225164"/>
    <lineage>
        <taxon>Eukaryota</taxon>
        <taxon>Metazoa</taxon>
        <taxon>Spiralia</taxon>
        <taxon>Lophotrochozoa</taxon>
        <taxon>Mollusca</taxon>
        <taxon>Gastropoda</taxon>
        <taxon>Patellogastropoda</taxon>
        <taxon>Lottioidea</taxon>
        <taxon>Lottiidae</taxon>
        <taxon>Lottia</taxon>
    </lineage>
</organism>
<reference evidence="10 11" key="1">
    <citation type="journal article" date="2013" name="Nature">
        <title>Insights into bilaterian evolution from three spiralian genomes.</title>
        <authorList>
            <person name="Simakov O."/>
            <person name="Marletaz F."/>
            <person name="Cho S.J."/>
            <person name="Edsinger-Gonzales E."/>
            <person name="Havlak P."/>
            <person name="Hellsten U."/>
            <person name="Kuo D.H."/>
            <person name="Larsson T."/>
            <person name="Lv J."/>
            <person name="Arendt D."/>
            <person name="Savage R."/>
            <person name="Osoegawa K."/>
            <person name="de Jong P."/>
            <person name="Grimwood J."/>
            <person name="Chapman J.A."/>
            <person name="Shapiro H."/>
            <person name="Aerts A."/>
            <person name="Otillar R.P."/>
            <person name="Terry A.Y."/>
            <person name="Boore J.L."/>
            <person name="Grigoriev I.V."/>
            <person name="Lindberg D.R."/>
            <person name="Seaver E.C."/>
            <person name="Weisblat D.A."/>
            <person name="Putnam N.H."/>
            <person name="Rokhsar D.S."/>
        </authorList>
    </citation>
    <scope>NUCLEOTIDE SEQUENCE [LARGE SCALE GENOMIC DNA]</scope>
</reference>
<evidence type="ECO:0000256" key="2">
    <source>
        <dbReference type="ARBA" id="ARBA00022475"/>
    </source>
</evidence>
<dbReference type="GO" id="GO:0003924">
    <property type="term" value="F:GTPase activity"/>
    <property type="evidence" value="ECO:0007669"/>
    <property type="project" value="InterPro"/>
</dbReference>
<dbReference type="KEGG" id="lgi:LOTGIDRAFT_177571"/>
<dbReference type="PRINTS" id="PR00449">
    <property type="entry name" value="RASTRNSFRMNG"/>
</dbReference>
<evidence type="ECO:0000256" key="9">
    <source>
        <dbReference type="ARBA" id="ARBA00038061"/>
    </source>
</evidence>
<evidence type="ECO:0000256" key="3">
    <source>
        <dbReference type="ARBA" id="ARBA00022481"/>
    </source>
</evidence>
<evidence type="ECO:0000313" key="10">
    <source>
        <dbReference type="EMBL" id="ESO84068.1"/>
    </source>
</evidence>
<evidence type="ECO:0000256" key="6">
    <source>
        <dbReference type="ARBA" id="ARBA00023136"/>
    </source>
</evidence>
<evidence type="ECO:0000256" key="8">
    <source>
        <dbReference type="ARBA" id="ARBA00023289"/>
    </source>
</evidence>
<keyword evidence="11" id="KW-1185">Reference proteome</keyword>
<keyword evidence="4" id="KW-0547">Nucleotide-binding</keyword>
<keyword evidence="7" id="KW-0449">Lipoprotein</keyword>
<evidence type="ECO:0000256" key="7">
    <source>
        <dbReference type="ARBA" id="ARBA00023288"/>
    </source>
</evidence>
<dbReference type="InterPro" id="IPR052236">
    <property type="entry name" value="Small_GTPase_RasD"/>
</dbReference>
<evidence type="ECO:0000313" key="11">
    <source>
        <dbReference type="Proteomes" id="UP000030746"/>
    </source>
</evidence>
<dbReference type="HOGENOM" id="CLU_041217_9_3_1"/>
<dbReference type="RefSeq" id="XP_009065196.1">
    <property type="nucleotide sequence ID" value="XM_009066948.1"/>
</dbReference>
<keyword evidence="8" id="KW-0636">Prenylation</keyword>
<evidence type="ECO:0000256" key="5">
    <source>
        <dbReference type="ARBA" id="ARBA00023134"/>
    </source>
</evidence>
<dbReference type="PANTHER" id="PTHR46149">
    <property type="entry name" value="MIP08469P"/>
    <property type="match status" value="1"/>
</dbReference>
<dbReference type="InterPro" id="IPR027417">
    <property type="entry name" value="P-loop_NTPase"/>
</dbReference>